<name>A0A699WIK2_TANCI</name>
<dbReference type="AlphaFoldDB" id="A0A699WIK2"/>
<feature type="compositionally biased region" description="Basic and acidic residues" evidence="1">
    <location>
        <begin position="52"/>
        <end position="64"/>
    </location>
</feature>
<organism evidence="2">
    <name type="scientific">Tanacetum cinerariifolium</name>
    <name type="common">Dalmatian daisy</name>
    <name type="synonym">Chrysanthemum cinerariifolium</name>
    <dbReference type="NCBI Taxonomy" id="118510"/>
    <lineage>
        <taxon>Eukaryota</taxon>
        <taxon>Viridiplantae</taxon>
        <taxon>Streptophyta</taxon>
        <taxon>Embryophyta</taxon>
        <taxon>Tracheophyta</taxon>
        <taxon>Spermatophyta</taxon>
        <taxon>Magnoliopsida</taxon>
        <taxon>eudicotyledons</taxon>
        <taxon>Gunneridae</taxon>
        <taxon>Pentapetalae</taxon>
        <taxon>asterids</taxon>
        <taxon>campanulids</taxon>
        <taxon>Asterales</taxon>
        <taxon>Asteraceae</taxon>
        <taxon>Asteroideae</taxon>
        <taxon>Anthemideae</taxon>
        <taxon>Anthemidinae</taxon>
        <taxon>Tanacetum</taxon>
    </lineage>
</organism>
<reference evidence="2" key="1">
    <citation type="journal article" date="2019" name="Sci. Rep.">
        <title>Draft genome of Tanacetum cinerariifolium, the natural source of mosquito coil.</title>
        <authorList>
            <person name="Yamashiro T."/>
            <person name="Shiraishi A."/>
            <person name="Satake H."/>
            <person name="Nakayama K."/>
        </authorList>
    </citation>
    <scope>NUCLEOTIDE SEQUENCE</scope>
</reference>
<evidence type="ECO:0000256" key="1">
    <source>
        <dbReference type="SAM" id="MobiDB-lite"/>
    </source>
</evidence>
<feature type="non-terminal residue" evidence="2">
    <location>
        <position position="1"/>
    </location>
</feature>
<dbReference type="EMBL" id="BKCJ011666228">
    <property type="protein sequence ID" value="GFD46130.1"/>
    <property type="molecule type" value="Genomic_DNA"/>
</dbReference>
<protein>
    <submittedName>
        <fullName evidence="2">Uncharacterized protein</fullName>
    </submittedName>
</protein>
<comment type="caution">
    <text evidence="2">The sequence shown here is derived from an EMBL/GenBank/DDBJ whole genome shotgun (WGS) entry which is preliminary data.</text>
</comment>
<gene>
    <name evidence="2" type="ORF">Tci_918099</name>
</gene>
<feature type="compositionally biased region" description="Polar residues" evidence="1">
    <location>
        <begin position="78"/>
        <end position="90"/>
    </location>
</feature>
<accession>A0A699WIK2</accession>
<proteinExistence type="predicted"/>
<sequence length="124" mass="13844">DEQRNLYKALVEAYEADKIILDTYGECVILKRRCDDDDDDQGERPFAGSDQGSKRQREGKEPESTHAPLEPATKSADRSTTGSKSRQALENESAFAEEPMQTTSQIEEPSHLVFEIGAEDQPIV</sequence>
<feature type="region of interest" description="Disordered" evidence="1">
    <location>
        <begin position="34"/>
        <end position="111"/>
    </location>
</feature>
<evidence type="ECO:0000313" key="2">
    <source>
        <dbReference type="EMBL" id="GFD46130.1"/>
    </source>
</evidence>